<feature type="binding site" evidence="4">
    <location>
        <position position="104"/>
    </location>
    <ligand>
        <name>D-ribulose 5-phosphate</name>
        <dbReference type="ChEBI" id="CHEBI:58121"/>
    </ligand>
</feature>
<feature type="binding site" evidence="4">
    <location>
        <begin position="71"/>
        <end position="75"/>
    </location>
    <ligand>
        <name>D-ribulose 5-phosphate</name>
        <dbReference type="ChEBI" id="CHEBI:58121"/>
    </ligand>
</feature>
<feature type="active site" description="Proton acceptor" evidence="3">
    <location>
        <position position="70"/>
    </location>
</feature>
<dbReference type="InterPro" id="IPR036569">
    <property type="entry name" value="RpiB_LacA_LacB_sf"/>
</dbReference>
<reference evidence="7" key="1">
    <citation type="submission" date="2006-03" db="EMBL/GenBank/DDBJ databases">
        <title>Complete genome sequence of Gemmatimonas aurantiaca T-27 that represents a novel phylum Gemmatimonadetes.</title>
        <authorList>
            <person name="Takasaki K."/>
            <person name="Ichikawa N."/>
            <person name="Miura H."/>
            <person name="Matsushita S."/>
            <person name="Watanabe Y."/>
            <person name="Oguchi A."/>
            <person name="Ankai A."/>
            <person name="Yashiro I."/>
            <person name="Takahashi M."/>
            <person name="Terui Y."/>
            <person name="Fukui S."/>
            <person name="Yokoyama H."/>
            <person name="Tanikawa S."/>
            <person name="Hanada S."/>
            <person name="Kamagata Y."/>
            <person name="Fujita N."/>
        </authorList>
    </citation>
    <scope>NUCLEOTIDE SEQUENCE [LARGE SCALE GENOMIC DNA]</scope>
    <source>
        <strain evidence="7">T-27 / DSM 14586 / JCM 11422 / NBRC 100505</strain>
    </source>
</reference>
<dbReference type="PIRSF" id="PIRSF005384">
    <property type="entry name" value="RpiB_LacA_B"/>
    <property type="match status" value="1"/>
</dbReference>
<dbReference type="HOGENOM" id="CLU_091396_4_1_0"/>
<dbReference type="InterPro" id="IPR004785">
    <property type="entry name" value="RpiB"/>
</dbReference>
<accession>C1A7X6</accession>
<dbReference type="GO" id="GO:0019316">
    <property type="term" value="P:D-allose catabolic process"/>
    <property type="evidence" value="ECO:0007669"/>
    <property type="project" value="TreeGrafter"/>
</dbReference>
<dbReference type="Proteomes" id="UP000002209">
    <property type="component" value="Chromosome"/>
</dbReference>
<dbReference type="AlphaFoldDB" id="C1A7X6"/>
<feature type="binding site" evidence="4">
    <location>
        <begin position="13"/>
        <end position="14"/>
    </location>
    <ligand>
        <name>D-ribulose 5-phosphate</name>
        <dbReference type="ChEBI" id="CHEBI:58121"/>
    </ligand>
</feature>
<proteinExistence type="inferred from homology"/>
<dbReference type="NCBIfam" id="TIGR00689">
    <property type="entry name" value="rpiB_lacA_lacB"/>
    <property type="match status" value="1"/>
</dbReference>
<evidence type="ECO:0000256" key="1">
    <source>
        <dbReference type="ARBA" id="ARBA00008754"/>
    </source>
</evidence>
<evidence type="ECO:0000313" key="6">
    <source>
        <dbReference type="EMBL" id="BAH38336.1"/>
    </source>
</evidence>
<dbReference type="PANTHER" id="PTHR30345">
    <property type="entry name" value="RIBOSE-5-PHOSPHATE ISOMERASE B"/>
    <property type="match status" value="1"/>
</dbReference>
<evidence type="ECO:0000256" key="4">
    <source>
        <dbReference type="PIRSR" id="PIRSR005384-2"/>
    </source>
</evidence>
<keyword evidence="7" id="KW-1185">Reference proteome</keyword>
<evidence type="ECO:0000256" key="3">
    <source>
        <dbReference type="PIRSR" id="PIRSR005384-1"/>
    </source>
</evidence>
<evidence type="ECO:0000313" key="7">
    <source>
        <dbReference type="Proteomes" id="UP000002209"/>
    </source>
</evidence>
<dbReference type="Gene3D" id="3.40.1400.10">
    <property type="entry name" value="Sugar-phosphate isomerase, RpiB/LacA/LacB"/>
    <property type="match status" value="1"/>
</dbReference>
<dbReference type="InterPro" id="IPR003500">
    <property type="entry name" value="RpiB_LacA_LacB"/>
</dbReference>
<name>C1A7X6_GEMAT</name>
<feature type="binding site" evidence="4">
    <location>
        <position position="137"/>
    </location>
    <ligand>
        <name>D-ribulose 5-phosphate</name>
        <dbReference type="ChEBI" id="CHEBI:58121"/>
    </ligand>
</feature>
<keyword evidence="2 6" id="KW-0413">Isomerase</keyword>
<feature type="binding site" evidence="4">
    <location>
        <position position="141"/>
    </location>
    <ligand>
        <name>D-ribulose 5-phosphate</name>
        <dbReference type="ChEBI" id="CHEBI:58121"/>
    </ligand>
</feature>
<dbReference type="STRING" id="379066.GAU_1294"/>
<comment type="similarity">
    <text evidence="1">Belongs to the LacAB/RpiB family.</text>
</comment>
<dbReference type="KEGG" id="gau:GAU_1294"/>
<dbReference type="NCBIfam" id="TIGR01120">
    <property type="entry name" value="rpiB"/>
    <property type="match status" value="1"/>
</dbReference>
<gene>
    <name evidence="6" type="primary">rpiB</name>
    <name evidence="6" type="ordered locus">GAU_1294</name>
</gene>
<feature type="binding site" evidence="4">
    <location>
        <position position="114"/>
    </location>
    <ligand>
        <name>D-ribulose 5-phosphate</name>
        <dbReference type="ChEBI" id="CHEBI:58121"/>
    </ligand>
</feature>
<feature type="compositionally biased region" description="Basic and acidic residues" evidence="5">
    <location>
        <begin position="143"/>
        <end position="154"/>
    </location>
</feature>
<feature type="region of interest" description="Disordered" evidence="5">
    <location>
        <begin position="141"/>
        <end position="160"/>
    </location>
</feature>
<protein>
    <submittedName>
        <fullName evidence="6">Ribose-5-phosphate isomerase B</fullName>
        <ecNumber evidence="6">5.3.1.6</ecNumber>
    </submittedName>
</protein>
<dbReference type="Pfam" id="PF02502">
    <property type="entry name" value="LacAB_rpiB"/>
    <property type="match status" value="1"/>
</dbReference>
<sequence>MAHPGERIPIASDHAGFELKERLRTVLSEMGYSVDDIGTHSTASTDYPDYAHPLSQQVSDGAVQRGVLLCGTGLGMSYVANRYPGVRAAVSWSPEIAALARKHNDANVLVLPARFVSDEDAIAILRTWLETPFEGGRHQGRVAKIEQTNEHGDDTPGSGA</sequence>
<organism evidence="6 7">
    <name type="scientific">Gemmatimonas aurantiaca (strain DSM 14586 / JCM 11422 / NBRC 100505 / T-27)</name>
    <dbReference type="NCBI Taxonomy" id="379066"/>
    <lineage>
        <taxon>Bacteria</taxon>
        <taxon>Pseudomonadati</taxon>
        <taxon>Gemmatimonadota</taxon>
        <taxon>Gemmatimonadia</taxon>
        <taxon>Gemmatimonadales</taxon>
        <taxon>Gemmatimonadaceae</taxon>
        <taxon>Gemmatimonas</taxon>
    </lineage>
</organism>
<evidence type="ECO:0000256" key="2">
    <source>
        <dbReference type="ARBA" id="ARBA00023235"/>
    </source>
</evidence>
<dbReference type="PANTHER" id="PTHR30345:SF0">
    <property type="entry name" value="DNA DAMAGE-REPAIR_TOLERATION PROTEIN DRT102"/>
    <property type="match status" value="1"/>
</dbReference>
<dbReference type="GO" id="GO:0009052">
    <property type="term" value="P:pentose-phosphate shunt, non-oxidative branch"/>
    <property type="evidence" value="ECO:0007669"/>
    <property type="project" value="TreeGrafter"/>
</dbReference>
<dbReference type="eggNOG" id="COG0698">
    <property type="taxonomic scope" value="Bacteria"/>
</dbReference>
<dbReference type="NCBIfam" id="NF004051">
    <property type="entry name" value="PRK05571.1"/>
    <property type="match status" value="1"/>
</dbReference>
<dbReference type="GO" id="GO:0004751">
    <property type="term" value="F:ribose-5-phosphate isomerase activity"/>
    <property type="evidence" value="ECO:0007669"/>
    <property type="project" value="UniProtKB-EC"/>
</dbReference>
<feature type="active site" description="Proton donor" evidence="3">
    <location>
        <position position="103"/>
    </location>
</feature>
<evidence type="ECO:0000256" key="5">
    <source>
        <dbReference type="SAM" id="MobiDB-lite"/>
    </source>
</evidence>
<dbReference type="EMBL" id="AP009153">
    <property type="protein sequence ID" value="BAH38336.1"/>
    <property type="molecule type" value="Genomic_DNA"/>
</dbReference>
<dbReference type="SUPFAM" id="SSF89623">
    <property type="entry name" value="Ribose/Galactose isomerase RpiB/AlsB"/>
    <property type="match status" value="1"/>
</dbReference>
<dbReference type="EC" id="5.3.1.6" evidence="6"/>